<evidence type="ECO:0000256" key="4">
    <source>
        <dbReference type="ARBA" id="ARBA00022475"/>
    </source>
</evidence>
<dbReference type="NCBIfam" id="TIGR01352">
    <property type="entry name" value="tonB_Cterm"/>
    <property type="match status" value="1"/>
</dbReference>
<keyword evidence="7" id="KW-0653">Protein transport</keyword>
<keyword evidence="13" id="KW-1185">Reference proteome</keyword>
<keyword evidence="6" id="KW-0812">Transmembrane</keyword>
<dbReference type="STRING" id="264462.Bd3570"/>
<name>Q6MHH4_BDEBA</name>
<evidence type="ECO:0000313" key="13">
    <source>
        <dbReference type="Proteomes" id="UP000008080"/>
    </source>
</evidence>
<organism evidence="12 13">
    <name type="scientific">Bdellovibrio bacteriovorus (strain ATCC 15356 / DSM 50701 / NCIMB 9529 / HD100)</name>
    <dbReference type="NCBI Taxonomy" id="264462"/>
    <lineage>
        <taxon>Bacteria</taxon>
        <taxon>Pseudomonadati</taxon>
        <taxon>Bdellovibrionota</taxon>
        <taxon>Bdellovibrionia</taxon>
        <taxon>Bdellovibrionales</taxon>
        <taxon>Pseudobdellovibrionaceae</taxon>
        <taxon>Bdellovibrio</taxon>
    </lineage>
</organism>
<dbReference type="AlphaFoldDB" id="Q6MHH4"/>
<dbReference type="KEGG" id="bba:Bd3570"/>
<evidence type="ECO:0000256" key="8">
    <source>
        <dbReference type="ARBA" id="ARBA00022989"/>
    </source>
</evidence>
<protein>
    <submittedName>
        <fullName evidence="12">TonB-like protein</fullName>
    </submittedName>
</protein>
<evidence type="ECO:0000313" key="12">
    <source>
        <dbReference type="EMBL" id="CAE78358.1"/>
    </source>
</evidence>
<keyword evidence="9" id="KW-0472">Membrane</keyword>
<evidence type="ECO:0000256" key="2">
    <source>
        <dbReference type="ARBA" id="ARBA00006555"/>
    </source>
</evidence>
<dbReference type="Pfam" id="PF03544">
    <property type="entry name" value="TonB_C"/>
    <property type="match status" value="1"/>
</dbReference>
<dbReference type="GO" id="GO:0005886">
    <property type="term" value="C:plasma membrane"/>
    <property type="evidence" value="ECO:0007669"/>
    <property type="project" value="UniProtKB-SubCell"/>
</dbReference>
<dbReference type="SUPFAM" id="SSF74653">
    <property type="entry name" value="TolA/TonB C-terminal domain"/>
    <property type="match status" value="1"/>
</dbReference>
<dbReference type="eggNOG" id="COG0810">
    <property type="taxonomic scope" value="Bacteria"/>
</dbReference>
<dbReference type="EMBL" id="BX842655">
    <property type="protein sequence ID" value="CAE78358.1"/>
    <property type="molecule type" value="Genomic_DNA"/>
</dbReference>
<dbReference type="InterPro" id="IPR037682">
    <property type="entry name" value="TonB_C"/>
</dbReference>
<reference evidence="12 13" key="1">
    <citation type="journal article" date="2004" name="Science">
        <title>A predator unmasked: life cycle of Bdellovibrio bacteriovorus from a genomic perspective.</title>
        <authorList>
            <person name="Rendulic S."/>
            <person name="Jagtap P."/>
            <person name="Rosinus A."/>
            <person name="Eppinger M."/>
            <person name="Baar C."/>
            <person name="Lanz C."/>
            <person name="Keller H."/>
            <person name="Lambert C."/>
            <person name="Evans K.J."/>
            <person name="Goesmann A."/>
            <person name="Meyer F."/>
            <person name="Sockett R.E."/>
            <person name="Schuster S.C."/>
        </authorList>
    </citation>
    <scope>NUCLEOTIDE SEQUENCE [LARGE SCALE GENOMIC DNA]</scope>
    <source>
        <strain evidence="13">ATCC 15356 / DSM 50701 / NCIMB 9529 / HD100</strain>
    </source>
</reference>
<evidence type="ECO:0000256" key="7">
    <source>
        <dbReference type="ARBA" id="ARBA00022927"/>
    </source>
</evidence>
<dbReference type="GO" id="GO:0055085">
    <property type="term" value="P:transmembrane transport"/>
    <property type="evidence" value="ECO:0007669"/>
    <property type="project" value="InterPro"/>
</dbReference>
<keyword evidence="4" id="KW-1003">Cell membrane</keyword>
<comment type="similarity">
    <text evidence="2">Belongs to the TonB family.</text>
</comment>
<evidence type="ECO:0000256" key="1">
    <source>
        <dbReference type="ARBA" id="ARBA00004383"/>
    </source>
</evidence>
<dbReference type="Proteomes" id="UP000008080">
    <property type="component" value="Chromosome"/>
</dbReference>
<accession>Q6MHH4</accession>
<dbReference type="InterPro" id="IPR006260">
    <property type="entry name" value="TonB/TolA_C"/>
</dbReference>
<dbReference type="HOGENOM" id="CLU_1381751_0_0_7"/>
<keyword evidence="8" id="KW-1133">Transmembrane helix</keyword>
<dbReference type="PANTHER" id="PTHR33446">
    <property type="entry name" value="PROTEIN TONB-RELATED"/>
    <property type="match status" value="1"/>
</dbReference>
<dbReference type="InterPro" id="IPR051045">
    <property type="entry name" value="TonB-dependent_transducer"/>
</dbReference>
<evidence type="ECO:0000259" key="11">
    <source>
        <dbReference type="PROSITE" id="PS52015"/>
    </source>
</evidence>
<evidence type="ECO:0000256" key="5">
    <source>
        <dbReference type="ARBA" id="ARBA00022519"/>
    </source>
</evidence>
<dbReference type="GO" id="GO:0015031">
    <property type="term" value="P:protein transport"/>
    <property type="evidence" value="ECO:0007669"/>
    <property type="project" value="UniProtKB-KW"/>
</dbReference>
<evidence type="ECO:0000256" key="6">
    <source>
        <dbReference type="ARBA" id="ARBA00022692"/>
    </source>
</evidence>
<dbReference type="Gene3D" id="3.30.1150.10">
    <property type="match status" value="1"/>
</dbReference>
<feature type="domain" description="TonB C-terminal" evidence="11">
    <location>
        <begin position="118"/>
        <end position="209"/>
    </location>
</feature>
<keyword evidence="3" id="KW-0813">Transport</keyword>
<evidence type="ECO:0000256" key="10">
    <source>
        <dbReference type="SAM" id="MobiDB-lite"/>
    </source>
</evidence>
<comment type="subcellular location">
    <subcellularLocation>
        <location evidence="1">Cell inner membrane</location>
        <topology evidence="1">Single-pass membrane protein</topology>
        <orientation evidence="1">Periplasmic side</orientation>
    </subcellularLocation>
</comment>
<feature type="compositionally biased region" description="Low complexity" evidence="10">
    <location>
        <begin position="53"/>
        <end position="67"/>
    </location>
</feature>
<gene>
    <name evidence="12" type="primary">tonB</name>
    <name evidence="12" type="ordered locus">Bd3570</name>
</gene>
<feature type="region of interest" description="Disordered" evidence="10">
    <location>
        <begin position="53"/>
        <end position="116"/>
    </location>
</feature>
<proteinExistence type="inferred from homology"/>
<feature type="compositionally biased region" description="Low complexity" evidence="10">
    <location>
        <begin position="86"/>
        <end position="103"/>
    </location>
</feature>
<evidence type="ECO:0000256" key="3">
    <source>
        <dbReference type="ARBA" id="ARBA00022448"/>
    </source>
</evidence>
<keyword evidence="5" id="KW-0997">Cell inner membrane</keyword>
<sequence>MRRSKGLKLKFWILLSVVLHLLAVTALQWGASPDSPDLGTVVDLTVTSPAGISGPPSAAPASVGKPAPTVPSESVKSEANEATPVASANTDSTASAANADAGAAGDGGDSNSPVGFSEITRLPKVKREFKAQYPEEAKKAAVDGPVILEILIDREGKVRHVQVLSGPGHGLNESAVEALKKFEFQPAFKGEESVAVKIRYTYRFKLEVN</sequence>
<evidence type="ECO:0000256" key="9">
    <source>
        <dbReference type="ARBA" id="ARBA00023136"/>
    </source>
</evidence>
<dbReference type="PROSITE" id="PS52015">
    <property type="entry name" value="TONB_CTD"/>
    <property type="match status" value="1"/>
</dbReference>